<keyword evidence="2 4" id="KW-0808">Transferase</keyword>
<dbReference type="KEGG" id="halx:M0R89_03350"/>
<evidence type="ECO:0000256" key="3">
    <source>
        <dbReference type="ARBA" id="ARBA00022777"/>
    </source>
</evidence>
<protein>
    <submittedName>
        <fullName evidence="6">Carbohydrate kinase family protein</fullName>
    </submittedName>
</protein>
<dbReference type="GO" id="GO:0006796">
    <property type="term" value="P:phosphate-containing compound metabolic process"/>
    <property type="evidence" value="ECO:0007669"/>
    <property type="project" value="UniProtKB-ARBA"/>
</dbReference>
<proteinExistence type="inferred from homology"/>
<evidence type="ECO:0000256" key="2">
    <source>
        <dbReference type="ARBA" id="ARBA00022679"/>
    </source>
</evidence>
<dbReference type="Pfam" id="PF00294">
    <property type="entry name" value="PfkB"/>
    <property type="match status" value="1"/>
</dbReference>
<organism evidence="6 7">
    <name type="scientific">Halorussus limi</name>
    <dbReference type="NCBI Taxonomy" id="2938695"/>
    <lineage>
        <taxon>Archaea</taxon>
        <taxon>Methanobacteriati</taxon>
        <taxon>Methanobacteriota</taxon>
        <taxon>Stenosarchaea group</taxon>
        <taxon>Halobacteria</taxon>
        <taxon>Halobacteriales</taxon>
        <taxon>Haladaptataceae</taxon>
        <taxon>Halorussus</taxon>
    </lineage>
</organism>
<dbReference type="PANTHER" id="PTHR10584">
    <property type="entry name" value="SUGAR KINASE"/>
    <property type="match status" value="1"/>
</dbReference>
<reference evidence="6 7" key="1">
    <citation type="submission" date="2022-04" db="EMBL/GenBank/DDBJ databases">
        <title>Diverse halophilic archaea isolated from saline environments.</title>
        <authorList>
            <person name="Cui H.-L."/>
        </authorList>
    </citation>
    <scope>NUCLEOTIDE SEQUENCE [LARGE SCALE GENOMIC DNA]</scope>
    <source>
        <strain evidence="6 7">XZYJT49</strain>
    </source>
</reference>
<keyword evidence="3 4" id="KW-0418">Kinase</keyword>
<dbReference type="SUPFAM" id="SSF53613">
    <property type="entry name" value="Ribokinase-like"/>
    <property type="match status" value="1"/>
</dbReference>
<dbReference type="Proteomes" id="UP000830729">
    <property type="component" value="Chromosome"/>
</dbReference>
<dbReference type="InterPro" id="IPR011611">
    <property type="entry name" value="PfkB_dom"/>
</dbReference>
<evidence type="ECO:0000313" key="7">
    <source>
        <dbReference type="Proteomes" id="UP000830729"/>
    </source>
</evidence>
<dbReference type="PROSITE" id="PS00584">
    <property type="entry name" value="PFKB_KINASES_2"/>
    <property type="match status" value="1"/>
</dbReference>
<dbReference type="InterPro" id="IPR029056">
    <property type="entry name" value="Ribokinase-like"/>
</dbReference>
<feature type="domain" description="Carbohydrate kinase PfkB" evidence="5">
    <location>
        <begin position="3"/>
        <end position="287"/>
    </location>
</feature>
<evidence type="ECO:0000256" key="4">
    <source>
        <dbReference type="RuleBase" id="RU003704"/>
    </source>
</evidence>
<dbReference type="RefSeq" id="WP_248651154.1">
    <property type="nucleotide sequence ID" value="NZ_CP096659.1"/>
</dbReference>
<accession>A0A8U0HWM6</accession>
<sequence length="302" mass="31812">MVEVVTAGHVNWDVTLRVDALPNPDGEARIDSQRRSGGGSAANVAVALAGMEFDAGLVGSVGDDETGEFVRRGLRNAGVDCSHLLEVEARETTTKYLIVDDDGEVMVLGNEGANEAVTPGDVDPEFVSDADHLHLTSQRPDTAAALARTATDAGVSVSFDPGRRLAERDFAEALAYSDVVFLNDREARALLDSDLEHPSSELHGRVVVIKHGEDGAQVDTPAASFDHPGFDAEVVDTTGAGDAFAAGFLAVLLREGGVLGPNADYERALEFANACGALAAMEEGARTAPSFEEVEAFLDERF</sequence>
<dbReference type="PRINTS" id="PR00990">
    <property type="entry name" value="RIBOKINASE"/>
</dbReference>
<name>A0A8U0HWM6_9EURY</name>
<dbReference type="InterPro" id="IPR002139">
    <property type="entry name" value="Ribo/fructo_kinase"/>
</dbReference>
<dbReference type="AlphaFoldDB" id="A0A8U0HWM6"/>
<comment type="similarity">
    <text evidence="1 4">Belongs to the carbohydrate kinase PfkB family.</text>
</comment>
<dbReference type="GeneID" id="72184203"/>
<evidence type="ECO:0000259" key="5">
    <source>
        <dbReference type="Pfam" id="PF00294"/>
    </source>
</evidence>
<dbReference type="EMBL" id="CP096659">
    <property type="protein sequence ID" value="UPV75111.1"/>
    <property type="molecule type" value="Genomic_DNA"/>
</dbReference>
<dbReference type="CDD" id="cd01942">
    <property type="entry name" value="ribokinase_group_A"/>
    <property type="match status" value="1"/>
</dbReference>
<dbReference type="PANTHER" id="PTHR10584:SF166">
    <property type="entry name" value="RIBOKINASE"/>
    <property type="match status" value="1"/>
</dbReference>
<gene>
    <name evidence="6" type="ORF">M0R89_03350</name>
</gene>
<evidence type="ECO:0000256" key="1">
    <source>
        <dbReference type="ARBA" id="ARBA00010688"/>
    </source>
</evidence>
<evidence type="ECO:0000313" key="6">
    <source>
        <dbReference type="EMBL" id="UPV75111.1"/>
    </source>
</evidence>
<dbReference type="InterPro" id="IPR002173">
    <property type="entry name" value="Carboh/pur_kinase_PfkB_CS"/>
</dbReference>
<dbReference type="GO" id="GO:0016301">
    <property type="term" value="F:kinase activity"/>
    <property type="evidence" value="ECO:0007669"/>
    <property type="project" value="UniProtKB-KW"/>
</dbReference>
<keyword evidence="7" id="KW-1185">Reference proteome</keyword>
<dbReference type="Gene3D" id="3.40.1190.20">
    <property type="match status" value="1"/>
</dbReference>